<gene>
    <name evidence="2" type="ORF">SAMN05421512_10892</name>
</gene>
<feature type="region of interest" description="Disordered" evidence="1">
    <location>
        <begin position="68"/>
        <end position="87"/>
    </location>
</feature>
<proteinExistence type="predicted"/>
<dbReference type="RefSeq" id="WP_097175507.1">
    <property type="nucleotide sequence ID" value="NZ_OBML01000008.1"/>
</dbReference>
<dbReference type="EMBL" id="OBML01000008">
    <property type="protein sequence ID" value="SOC15288.1"/>
    <property type="molecule type" value="Genomic_DNA"/>
</dbReference>
<reference evidence="2 3" key="1">
    <citation type="submission" date="2017-08" db="EMBL/GenBank/DDBJ databases">
        <authorList>
            <person name="de Groot N.N."/>
        </authorList>
    </citation>
    <scope>NUCLEOTIDE SEQUENCE [LARGE SCALE GENOMIC DNA]</scope>
    <source>
        <strain evidence="2 3">USBA 352</strain>
    </source>
</reference>
<accession>A0A285T1Y4</accession>
<organism evidence="2 3">
    <name type="scientific">Stappia indica</name>
    <dbReference type="NCBI Taxonomy" id="538381"/>
    <lineage>
        <taxon>Bacteria</taxon>
        <taxon>Pseudomonadati</taxon>
        <taxon>Pseudomonadota</taxon>
        <taxon>Alphaproteobacteria</taxon>
        <taxon>Hyphomicrobiales</taxon>
        <taxon>Stappiaceae</taxon>
        <taxon>Stappia</taxon>
    </lineage>
</organism>
<dbReference type="AlphaFoldDB" id="A0A285T1Y4"/>
<dbReference type="STRING" id="538381.GCA_001696535_02936"/>
<name>A0A285T1Y4_9HYPH</name>
<protein>
    <submittedName>
        <fullName evidence="2">Uncharacterized protein</fullName>
    </submittedName>
</protein>
<evidence type="ECO:0000256" key="1">
    <source>
        <dbReference type="SAM" id="MobiDB-lite"/>
    </source>
</evidence>
<evidence type="ECO:0000313" key="3">
    <source>
        <dbReference type="Proteomes" id="UP000219331"/>
    </source>
</evidence>
<sequence>MGIHFRERARCVPVWLTIEPATRRRIEAAIENLVALLDQIDGDCDYEETGDGEPYLSWPANGPHVVRPERDPTGEGEQPLGWTTHGSERQDHHLHFWSFDENQEPGLELDTAEFEQEHEL</sequence>
<dbReference type="Proteomes" id="UP000219331">
    <property type="component" value="Unassembled WGS sequence"/>
</dbReference>
<keyword evidence="3" id="KW-1185">Reference proteome</keyword>
<dbReference type="OrthoDB" id="7961147at2"/>
<evidence type="ECO:0000313" key="2">
    <source>
        <dbReference type="EMBL" id="SOC15288.1"/>
    </source>
</evidence>